<dbReference type="SMART" id="SM00382">
    <property type="entry name" value="AAA"/>
    <property type="match status" value="1"/>
</dbReference>
<evidence type="ECO:0000256" key="4">
    <source>
        <dbReference type="ARBA" id="ARBA00022840"/>
    </source>
</evidence>
<comment type="similarity">
    <text evidence="1">Belongs to the ABC transporter superfamily.</text>
</comment>
<keyword evidence="3" id="KW-0547">Nucleotide-binding</keyword>
<evidence type="ECO:0000259" key="5">
    <source>
        <dbReference type="PROSITE" id="PS50893"/>
    </source>
</evidence>
<dbReference type="PANTHER" id="PTHR46743">
    <property type="entry name" value="TEICHOIC ACIDS EXPORT ATP-BINDING PROTEIN TAGH"/>
    <property type="match status" value="1"/>
</dbReference>
<proteinExistence type="inferred from homology"/>
<protein>
    <submittedName>
        <fullName evidence="6">Teichoic acid export ATP-binding protein TagH</fullName>
        <ecNumber evidence="6">3.6.3.40</ecNumber>
    </submittedName>
</protein>
<evidence type="ECO:0000313" key="6">
    <source>
        <dbReference type="EMBL" id="VAW34908.1"/>
    </source>
</evidence>
<dbReference type="Gene3D" id="3.40.50.300">
    <property type="entry name" value="P-loop containing nucleotide triphosphate hydrolases"/>
    <property type="match status" value="1"/>
</dbReference>
<gene>
    <name evidence="6" type="ORF">MNBD_GAMMA01-2173</name>
</gene>
<evidence type="ECO:0000256" key="3">
    <source>
        <dbReference type="ARBA" id="ARBA00022741"/>
    </source>
</evidence>
<dbReference type="InterPro" id="IPR003439">
    <property type="entry name" value="ABC_transporter-like_ATP-bd"/>
</dbReference>
<dbReference type="InterPro" id="IPR003593">
    <property type="entry name" value="AAA+_ATPase"/>
</dbReference>
<organism evidence="6">
    <name type="scientific">hydrothermal vent metagenome</name>
    <dbReference type="NCBI Taxonomy" id="652676"/>
    <lineage>
        <taxon>unclassified sequences</taxon>
        <taxon>metagenomes</taxon>
        <taxon>ecological metagenomes</taxon>
    </lineage>
</organism>
<sequence>MSYIIQATNISKTYPNINTAKNRFKSLVSLLFNKELTGGYEVLRDINLTVKKGESLAIIGKNGAGKSTLLKIISGVIRPTIGTVEVRGKIGALLELGSGFHPEYTGRENLKMSSALAGMKNSYIDKNIDAMIKFADIGDYIDQPVKNYSSGMVVRLGFAVVTVTNPELLITDEVLAVGDTDFQRKCIAWIDDYLKTGGTLLLVSHSIYHVQKLCKHAIWLENGTIKKQGNSFAVSQEYQSFYEKKQDDIVISGDKDTTNYHINKLQIFNTDNKEISLLETYDDLIVKVTVFSPDDRIPGLVLGIIRKDIPVYGTISDSHKPNPQKIRKKLYQFTITYKNLKLLPADYTIKAHAMDPECLRLMDEVATPFRVHSNTTDMGVVELETHWN</sequence>
<reference evidence="6" key="1">
    <citation type="submission" date="2018-06" db="EMBL/GenBank/DDBJ databases">
        <authorList>
            <person name="Zhirakovskaya E."/>
        </authorList>
    </citation>
    <scope>NUCLEOTIDE SEQUENCE</scope>
</reference>
<dbReference type="InterPro" id="IPR027417">
    <property type="entry name" value="P-loop_NTPase"/>
</dbReference>
<dbReference type="SUPFAM" id="SSF52540">
    <property type="entry name" value="P-loop containing nucleoside triphosphate hydrolases"/>
    <property type="match status" value="1"/>
</dbReference>
<accession>A0A3B0UV17</accession>
<dbReference type="EMBL" id="UOEW01000089">
    <property type="protein sequence ID" value="VAW34908.1"/>
    <property type="molecule type" value="Genomic_DNA"/>
</dbReference>
<feature type="domain" description="ABC transporter" evidence="5">
    <location>
        <begin position="5"/>
        <end position="247"/>
    </location>
</feature>
<evidence type="ECO:0000256" key="2">
    <source>
        <dbReference type="ARBA" id="ARBA00022448"/>
    </source>
</evidence>
<name>A0A3B0UV17_9ZZZZ</name>
<evidence type="ECO:0000256" key="1">
    <source>
        <dbReference type="ARBA" id="ARBA00005417"/>
    </source>
</evidence>
<dbReference type="InterPro" id="IPR050683">
    <property type="entry name" value="Bact_Polysacc_Export_ATP-bd"/>
</dbReference>
<dbReference type="EC" id="3.6.3.40" evidence="6"/>
<dbReference type="Pfam" id="PF00005">
    <property type="entry name" value="ABC_tran"/>
    <property type="match status" value="1"/>
</dbReference>
<dbReference type="GO" id="GO:0016020">
    <property type="term" value="C:membrane"/>
    <property type="evidence" value="ECO:0007669"/>
    <property type="project" value="InterPro"/>
</dbReference>
<dbReference type="GO" id="GO:0005524">
    <property type="term" value="F:ATP binding"/>
    <property type="evidence" value="ECO:0007669"/>
    <property type="project" value="UniProtKB-KW"/>
</dbReference>
<keyword evidence="4 6" id="KW-0067">ATP-binding</keyword>
<keyword evidence="2" id="KW-0813">Transport</keyword>
<dbReference type="AlphaFoldDB" id="A0A3B0UV17"/>
<dbReference type="PROSITE" id="PS50893">
    <property type="entry name" value="ABC_TRANSPORTER_2"/>
    <property type="match status" value="1"/>
</dbReference>
<dbReference type="CDD" id="cd03220">
    <property type="entry name" value="ABC_KpsT_Wzt"/>
    <property type="match status" value="1"/>
</dbReference>
<dbReference type="GO" id="GO:0016887">
    <property type="term" value="F:ATP hydrolysis activity"/>
    <property type="evidence" value="ECO:0007669"/>
    <property type="project" value="InterPro"/>
</dbReference>
<keyword evidence="6" id="KW-0378">Hydrolase</keyword>
<dbReference type="Gene3D" id="2.70.50.60">
    <property type="entry name" value="abc- transporter (atp binding component) like domain"/>
    <property type="match status" value="1"/>
</dbReference>
<dbReference type="InterPro" id="IPR015860">
    <property type="entry name" value="ABC_transpr_TagH-like"/>
</dbReference>
<dbReference type="GO" id="GO:0140359">
    <property type="term" value="F:ABC-type transporter activity"/>
    <property type="evidence" value="ECO:0007669"/>
    <property type="project" value="InterPro"/>
</dbReference>
<dbReference type="PANTHER" id="PTHR46743:SF2">
    <property type="entry name" value="TEICHOIC ACIDS EXPORT ATP-BINDING PROTEIN TAGH"/>
    <property type="match status" value="1"/>
</dbReference>